<gene>
    <name evidence="2" type="ORF">NTJ_13771</name>
</gene>
<keyword evidence="3" id="KW-1185">Reference proteome</keyword>
<reference evidence="2 3" key="1">
    <citation type="submission" date="2023-09" db="EMBL/GenBank/DDBJ databases">
        <title>Nesidiocoris tenuis whole genome shotgun sequence.</title>
        <authorList>
            <person name="Shibata T."/>
            <person name="Shimoda M."/>
            <person name="Kobayashi T."/>
            <person name="Uehara T."/>
        </authorList>
    </citation>
    <scope>NUCLEOTIDE SEQUENCE [LARGE SCALE GENOMIC DNA]</scope>
    <source>
        <strain evidence="2 3">Japan</strain>
    </source>
</reference>
<evidence type="ECO:0000313" key="3">
    <source>
        <dbReference type="Proteomes" id="UP001307889"/>
    </source>
</evidence>
<evidence type="ECO:0000313" key="2">
    <source>
        <dbReference type="EMBL" id="BET00955.1"/>
    </source>
</evidence>
<dbReference type="EMBL" id="AP028920">
    <property type="protein sequence ID" value="BET00955.1"/>
    <property type="molecule type" value="Genomic_DNA"/>
</dbReference>
<accession>A0ABN7BAW8</accession>
<organism evidence="2 3">
    <name type="scientific">Nesidiocoris tenuis</name>
    <dbReference type="NCBI Taxonomy" id="355587"/>
    <lineage>
        <taxon>Eukaryota</taxon>
        <taxon>Metazoa</taxon>
        <taxon>Ecdysozoa</taxon>
        <taxon>Arthropoda</taxon>
        <taxon>Hexapoda</taxon>
        <taxon>Insecta</taxon>
        <taxon>Pterygota</taxon>
        <taxon>Neoptera</taxon>
        <taxon>Paraneoptera</taxon>
        <taxon>Hemiptera</taxon>
        <taxon>Heteroptera</taxon>
        <taxon>Panheteroptera</taxon>
        <taxon>Cimicomorpha</taxon>
        <taxon>Miridae</taxon>
        <taxon>Dicyphina</taxon>
        <taxon>Nesidiocoris</taxon>
    </lineage>
</organism>
<proteinExistence type="predicted"/>
<name>A0ABN7BAW8_9HEMI</name>
<sequence length="69" mass="7698">MRDRRIEEGNAKRETEDDLKDPNMEGQGLTGFDQAPALPPADLHEQSPKEIFDFNNALTIATVSSLKLD</sequence>
<dbReference type="Proteomes" id="UP001307889">
    <property type="component" value="Chromosome 12"/>
</dbReference>
<feature type="compositionally biased region" description="Basic and acidic residues" evidence="1">
    <location>
        <begin position="1"/>
        <end position="23"/>
    </location>
</feature>
<feature type="region of interest" description="Disordered" evidence="1">
    <location>
        <begin position="1"/>
        <end position="46"/>
    </location>
</feature>
<protein>
    <submittedName>
        <fullName evidence="2">Uncharacterized protein</fullName>
    </submittedName>
</protein>
<evidence type="ECO:0000256" key="1">
    <source>
        <dbReference type="SAM" id="MobiDB-lite"/>
    </source>
</evidence>